<keyword evidence="4" id="KW-1185">Reference proteome</keyword>
<dbReference type="SUPFAM" id="SSF47413">
    <property type="entry name" value="lambda repressor-like DNA-binding domains"/>
    <property type="match status" value="1"/>
</dbReference>
<reference evidence="3" key="1">
    <citation type="submission" date="2010-07" db="EMBL/GenBank/DDBJ databases">
        <title>Complete sequence of Clostridium saccharolyticum WM1.</title>
        <authorList>
            <consortium name="US DOE Joint Genome Institute"/>
            <person name="Lucas S."/>
            <person name="Copeland A."/>
            <person name="Lapidus A."/>
            <person name="Cheng J.-F."/>
            <person name="Bruce D."/>
            <person name="Goodwin L."/>
            <person name="Pitluck S."/>
            <person name="Chertkov O."/>
            <person name="Detter J.C."/>
            <person name="Han C."/>
            <person name="Tapia R."/>
            <person name="Land M."/>
            <person name="Hauser L."/>
            <person name="Chang Y.-J."/>
            <person name="Jeffries C."/>
            <person name="Kyrpides N."/>
            <person name="Ivanova N."/>
            <person name="Mikhailova N."/>
            <person name="Mouttaki H."/>
            <person name="Lin L."/>
            <person name="Zhou J."/>
            <person name="Hemme C.L."/>
            <person name="Woyke T."/>
        </authorList>
    </citation>
    <scope>NUCLEOTIDE SEQUENCE [LARGE SCALE GENOMIC DNA]</scope>
    <source>
        <strain evidence="3">WM1</strain>
    </source>
</reference>
<dbReference type="HOGENOM" id="CLU_066192_17_15_9"/>
<dbReference type="AlphaFoldDB" id="D9R8U1"/>
<dbReference type="PANTHER" id="PTHR46797:SF1">
    <property type="entry name" value="METHYLPHOSPHONATE SYNTHASE"/>
    <property type="match status" value="1"/>
</dbReference>
<organism evidence="3 4">
    <name type="scientific">Lacrimispora saccharolytica (strain ATCC 35040 / DSM 2544 / NRCC 2533 / WM1)</name>
    <name type="common">Clostridium saccharolyticum</name>
    <dbReference type="NCBI Taxonomy" id="610130"/>
    <lineage>
        <taxon>Bacteria</taxon>
        <taxon>Bacillati</taxon>
        <taxon>Bacillota</taxon>
        <taxon>Clostridia</taxon>
        <taxon>Lachnospirales</taxon>
        <taxon>Lachnospiraceae</taxon>
        <taxon>Lacrimispora</taxon>
    </lineage>
</organism>
<dbReference type="SMART" id="SM00530">
    <property type="entry name" value="HTH_XRE"/>
    <property type="match status" value="1"/>
</dbReference>
<dbReference type="PANTHER" id="PTHR46797">
    <property type="entry name" value="HTH-TYPE TRANSCRIPTIONAL REGULATOR"/>
    <property type="match status" value="1"/>
</dbReference>
<dbReference type="Proteomes" id="UP000001662">
    <property type="component" value="Chromosome"/>
</dbReference>
<evidence type="ECO:0000313" key="4">
    <source>
        <dbReference type="Proteomes" id="UP000001662"/>
    </source>
</evidence>
<dbReference type="GO" id="GO:0003677">
    <property type="term" value="F:DNA binding"/>
    <property type="evidence" value="ECO:0007669"/>
    <property type="project" value="UniProtKB-KW"/>
</dbReference>
<evidence type="ECO:0000259" key="2">
    <source>
        <dbReference type="PROSITE" id="PS50943"/>
    </source>
</evidence>
<accession>D9R8U1</accession>
<dbReference type="STRING" id="610130.Closa_1313"/>
<dbReference type="GO" id="GO:0003700">
    <property type="term" value="F:DNA-binding transcription factor activity"/>
    <property type="evidence" value="ECO:0007669"/>
    <property type="project" value="TreeGrafter"/>
</dbReference>
<dbReference type="GO" id="GO:0005829">
    <property type="term" value="C:cytosol"/>
    <property type="evidence" value="ECO:0007669"/>
    <property type="project" value="TreeGrafter"/>
</dbReference>
<dbReference type="CDD" id="cd00093">
    <property type="entry name" value="HTH_XRE"/>
    <property type="match status" value="1"/>
</dbReference>
<name>D9R8U1_LACSW</name>
<dbReference type="InterPro" id="IPR010982">
    <property type="entry name" value="Lambda_DNA-bd_dom_sf"/>
</dbReference>
<evidence type="ECO:0000313" key="3">
    <source>
        <dbReference type="EMBL" id="ADL03916.1"/>
    </source>
</evidence>
<feature type="domain" description="HTH cro/C1-type" evidence="2">
    <location>
        <begin position="10"/>
        <end position="64"/>
    </location>
</feature>
<evidence type="ECO:0000256" key="1">
    <source>
        <dbReference type="ARBA" id="ARBA00023125"/>
    </source>
</evidence>
<dbReference type="PROSITE" id="PS50943">
    <property type="entry name" value="HTH_CROC1"/>
    <property type="match status" value="1"/>
</dbReference>
<dbReference type="InterPro" id="IPR001387">
    <property type="entry name" value="Cro/C1-type_HTH"/>
</dbReference>
<sequence>MDNEAVLKKIEEINKSKEWSMYRLSKESGIAQSTLSSLFGRRANISLPKLGRICQAFGLKMSDFFSLLEEEPGDREVCQNNYEIIEMVQMAATLSKNNRRLLRSMILVMEELERENRRKGECNNGKDC</sequence>
<dbReference type="OrthoDB" id="1726456at2"/>
<proteinExistence type="predicted"/>
<gene>
    <name evidence="3" type="ordered locus">Closa_1313</name>
</gene>
<dbReference type="PaxDb" id="610130-Closa_1313"/>
<dbReference type="Gene3D" id="1.10.260.40">
    <property type="entry name" value="lambda repressor-like DNA-binding domains"/>
    <property type="match status" value="1"/>
</dbReference>
<dbReference type="InterPro" id="IPR050807">
    <property type="entry name" value="TransReg_Diox_bact_type"/>
</dbReference>
<dbReference type="KEGG" id="csh:Closa_1313"/>
<dbReference type="EMBL" id="CP002109">
    <property type="protein sequence ID" value="ADL03916.1"/>
    <property type="molecule type" value="Genomic_DNA"/>
</dbReference>
<dbReference type="Pfam" id="PF13443">
    <property type="entry name" value="HTH_26"/>
    <property type="match status" value="1"/>
</dbReference>
<dbReference type="RefSeq" id="WP_013272011.1">
    <property type="nucleotide sequence ID" value="NC_014376.1"/>
</dbReference>
<protein>
    <submittedName>
        <fullName evidence="3">Helix-turn-helix domain protein</fullName>
    </submittedName>
</protein>
<dbReference type="eggNOG" id="COG1396">
    <property type="taxonomic scope" value="Bacteria"/>
</dbReference>
<keyword evidence="1" id="KW-0238">DNA-binding</keyword>